<proteinExistence type="predicted"/>
<feature type="compositionally biased region" description="Polar residues" evidence="1">
    <location>
        <begin position="15"/>
        <end position="24"/>
    </location>
</feature>
<keyword evidence="4" id="KW-1185">Reference proteome</keyword>
<dbReference type="Pfam" id="PF13236">
    <property type="entry name" value="CLU"/>
    <property type="match status" value="1"/>
</dbReference>
<evidence type="ECO:0000259" key="2">
    <source>
        <dbReference type="PROSITE" id="PS51823"/>
    </source>
</evidence>
<evidence type="ECO:0000256" key="1">
    <source>
        <dbReference type="SAM" id="MobiDB-lite"/>
    </source>
</evidence>
<feature type="domain" description="Clu" evidence="2">
    <location>
        <begin position="257"/>
        <end position="539"/>
    </location>
</feature>
<dbReference type="AlphaFoldDB" id="A0A0S4JLJ9"/>
<dbReference type="Proteomes" id="UP000051952">
    <property type="component" value="Unassembled WGS sequence"/>
</dbReference>
<accession>A0A0S4JLJ9</accession>
<sequence length="664" mass="73443">MFFEDEETVGGKTAMEQQQHQKTLSPRPLDGSTDVGAQNPQVAEGGGVLPIGRTLESQRNRQAVYIGFRTEGFSTDEAPGDVTMPQKLSAPLALSSGTTIQHLLNHNTHRNHFKDCDASEIVKPPGASTYVESWSRIPAASNMTAAVPSTFPPGKVSPEVAALTPSIRGPKPMSLSKSFLGASQSLAASQTPLSGGGRSPGRMSHSGTLSPVVKSPMARLNLIPHDLAVNCLDEKQTLSTTELWWKSSAGIPDDVLQDVPPDLFMEIHYPQQGFYVKMKDADCAKYSWNERFQSVFNVGETADRRIGISEFVRDFAVEAIPFAMEVLGNLSQVPSPVVHKNGITVEIPWLMPSVKYMFDDEGNDGFIKSMKTVNLEYNGRHFATMGACPQLNIPFTLMVEYIGVKALEIPRLPLHNGGFPAPKLYCGAAVGDDGHSLLSSVTPQPAVAKMPGNRELVYGVERPEWFHTEPLMQHDSEVNAVVQRLAMLTRCKGCWLGKEFHDKRYIHGPVEMKVFRSDLDNRIYAKDLSRLCPTNTLSVDAATEDEDKDENSNSALDANLPRRPNDYLMHRFRPEFIQKHLKLDISSESTSPIAKINTDKDESERLQFVDMLMHYVIPQAAEQLARDVRLNGVTWPFIARGGVSHLLHSSPQLYAVEQNHVVFE</sequence>
<dbReference type="VEuPathDB" id="TriTrypDB:BSAL_25830"/>
<evidence type="ECO:0000313" key="4">
    <source>
        <dbReference type="Proteomes" id="UP000051952"/>
    </source>
</evidence>
<feature type="region of interest" description="Disordered" evidence="1">
    <location>
        <begin position="188"/>
        <end position="209"/>
    </location>
</feature>
<dbReference type="EMBL" id="CYKH01001806">
    <property type="protein sequence ID" value="CUG90267.1"/>
    <property type="molecule type" value="Genomic_DNA"/>
</dbReference>
<dbReference type="InterPro" id="IPR025697">
    <property type="entry name" value="CLU_dom"/>
</dbReference>
<feature type="region of interest" description="Disordered" evidence="1">
    <location>
        <begin position="1"/>
        <end position="48"/>
    </location>
</feature>
<evidence type="ECO:0000313" key="3">
    <source>
        <dbReference type="EMBL" id="CUG90267.1"/>
    </source>
</evidence>
<dbReference type="PROSITE" id="PS51823">
    <property type="entry name" value="CLU"/>
    <property type="match status" value="1"/>
</dbReference>
<reference evidence="4" key="1">
    <citation type="submission" date="2015-09" db="EMBL/GenBank/DDBJ databases">
        <authorList>
            <consortium name="Pathogen Informatics"/>
        </authorList>
    </citation>
    <scope>NUCLEOTIDE SEQUENCE [LARGE SCALE GENOMIC DNA]</scope>
    <source>
        <strain evidence="4">Lake Konstanz</strain>
    </source>
</reference>
<feature type="region of interest" description="Disordered" evidence="1">
    <location>
        <begin position="541"/>
        <end position="561"/>
    </location>
</feature>
<organism evidence="3 4">
    <name type="scientific">Bodo saltans</name>
    <name type="common">Flagellated protozoan</name>
    <dbReference type="NCBI Taxonomy" id="75058"/>
    <lineage>
        <taxon>Eukaryota</taxon>
        <taxon>Discoba</taxon>
        <taxon>Euglenozoa</taxon>
        <taxon>Kinetoplastea</taxon>
        <taxon>Metakinetoplastina</taxon>
        <taxon>Eubodonida</taxon>
        <taxon>Bodonidae</taxon>
        <taxon>Bodo</taxon>
    </lineage>
</organism>
<protein>
    <recommendedName>
        <fullName evidence="2">Clu domain-containing protein</fullName>
    </recommendedName>
</protein>
<gene>
    <name evidence="3" type="ORF">BSAL_25830</name>
</gene>
<name>A0A0S4JLJ9_BODSA</name>